<dbReference type="OrthoDB" id="3553147at2759"/>
<dbReference type="EMBL" id="FJUX01000058">
    <property type="protein sequence ID" value="CZT02925.1"/>
    <property type="molecule type" value="Genomic_DNA"/>
</dbReference>
<protein>
    <recommendedName>
        <fullName evidence="3">Heterokaryon incompatibility domain-containing protein</fullName>
    </recommendedName>
</protein>
<sequence>MRRQLASGESIAVNRHEGSKLTVLGIAVGTVARAERFESLGLLGTSLSSQAAEIRRVVSCILELSCVNLATRKDIIILSRTLLANRLNERRYSKYHNLNLAETQEYMASLLGSNIISEFMNKKATNILENICYYCRGRALYIMKEGHFGLAPRNIQPGDVVAVLLGSGLPAALRPTGHGTRQVLGQTYLDGFTEGESILGPLPDDVRVVMNYNGATQYWAYLNDKTGVLDIEDPRLGPLPSPWTRKKHSKDIYWTWYINTETGEERGENAGDPRLGRDELLKRLVPLREFVLV</sequence>
<dbReference type="AlphaFoldDB" id="A0A1E1KXH3"/>
<gene>
    <name evidence="1" type="ORF">RAG0_09886</name>
</gene>
<dbReference type="Proteomes" id="UP000178912">
    <property type="component" value="Unassembled WGS sequence"/>
</dbReference>
<dbReference type="Pfam" id="PF26639">
    <property type="entry name" value="Het-6_barrel"/>
    <property type="match status" value="1"/>
</dbReference>
<proteinExistence type="predicted"/>
<organism evidence="1 2">
    <name type="scientific">Rhynchosporium agropyri</name>
    <dbReference type="NCBI Taxonomy" id="914238"/>
    <lineage>
        <taxon>Eukaryota</taxon>
        <taxon>Fungi</taxon>
        <taxon>Dikarya</taxon>
        <taxon>Ascomycota</taxon>
        <taxon>Pezizomycotina</taxon>
        <taxon>Leotiomycetes</taxon>
        <taxon>Helotiales</taxon>
        <taxon>Ploettnerulaceae</taxon>
        <taxon>Rhynchosporium</taxon>
    </lineage>
</organism>
<evidence type="ECO:0008006" key="3">
    <source>
        <dbReference type="Google" id="ProtNLM"/>
    </source>
</evidence>
<reference evidence="2" key="1">
    <citation type="submission" date="2016-03" db="EMBL/GenBank/DDBJ databases">
        <authorList>
            <person name="Guldener U."/>
        </authorList>
    </citation>
    <scope>NUCLEOTIDE SEQUENCE [LARGE SCALE GENOMIC DNA]</scope>
    <source>
        <strain evidence="2">04CH-RAC-A.6.1</strain>
    </source>
</reference>
<evidence type="ECO:0000313" key="1">
    <source>
        <dbReference type="EMBL" id="CZT02925.1"/>
    </source>
</evidence>
<accession>A0A1E1KXH3</accession>
<name>A0A1E1KXH3_9HELO</name>
<evidence type="ECO:0000313" key="2">
    <source>
        <dbReference type="Proteomes" id="UP000178912"/>
    </source>
</evidence>
<keyword evidence="2" id="KW-1185">Reference proteome</keyword>